<dbReference type="InterPro" id="IPR007920">
    <property type="entry name" value="UPF0223"/>
</dbReference>
<dbReference type="RefSeq" id="WP_164509204.1">
    <property type="nucleotide sequence ID" value="NZ_JBHTOH010000092.1"/>
</dbReference>
<name>A0ABW4BP52_9LACO</name>
<keyword evidence="2" id="KW-1185">Reference proteome</keyword>
<dbReference type="InterPro" id="IPR023324">
    <property type="entry name" value="BH2638-like_sf"/>
</dbReference>
<accession>A0ABW4BP52</accession>
<gene>
    <name evidence="1" type="ORF">ACFQ4R_10475</name>
</gene>
<evidence type="ECO:0000313" key="1">
    <source>
        <dbReference type="EMBL" id="MFD1412002.1"/>
    </source>
</evidence>
<dbReference type="EMBL" id="JBHTOH010000092">
    <property type="protein sequence ID" value="MFD1412002.1"/>
    <property type="molecule type" value="Genomic_DNA"/>
</dbReference>
<protein>
    <submittedName>
        <fullName evidence="1">UPF0223 family protein</fullName>
    </submittedName>
</protein>
<dbReference type="Proteomes" id="UP001597191">
    <property type="component" value="Unassembled WGS sequence"/>
</dbReference>
<dbReference type="Gene3D" id="1.10.220.80">
    <property type="entry name" value="BH2638-like"/>
    <property type="match status" value="1"/>
</dbReference>
<proteinExistence type="predicted"/>
<evidence type="ECO:0000313" key="2">
    <source>
        <dbReference type="Proteomes" id="UP001597191"/>
    </source>
</evidence>
<sequence>MDTNYSYPLDPEWNQDQLLATMAIFNLTEDAYETKLNVADFQKAWQQYQTLFPAKMDQRQIDREFERVSGYSIYAVQKAVAQAKSATIKMK</sequence>
<organism evidence="1 2">
    <name type="scientific">Lapidilactobacillus gannanensis</name>
    <dbReference type="NCBI Taxonomy" id="2486002"/>
    <lineage>
        <taxon>Bacteria</taxon>
        <taxon>Bacillati</taxon>
        <taxon>Bacillota</taxon>
        <taxon>Bacilli</taxon>
        <taxon>Lactobacillales</taxon>
        <taxon>Lactobacillaceae</taxon>
        <taxon>Lapidilactobacillus</taxon>
    </lineage>
</organism>
<reference evidence="2" key="1">
    <citation type="journal article" date="2019" name="Int. J. Syst. Evol. Microbiol.">
        <title>The Global Catalogue of Microorganisms (GCM) 10K type strain sequencing project: providing services to taxonomists for standard genome sequencing and annotation.</title>
        <authorList>
            <consortium name="The Broad Institute Genomics Platform"/>
            <consortium name="The Broad Institute Genome Sequencing Center for Infectious Disease"/>
            <person name="Wu L."/>
            <person name="Ma J."/>
        </authorList>
    </citation>
    <scope>NUCLEOTIDE SEQUENCE [LARGE SCALE GENOMIC DNA]</scope>
    <source>
        <strain evidence="2">CCM 8937</strain>
    </source>
</reference>
<dbReference type="SUPFAM" id="SSF158504">
    <property type="entry name" value="BH2638-like"/>
    <property type="match status" value="1"/>
</dbReference>
<comment type="caution">
    <text evidence="1">The sequence shown here is derived from an EMBL/GenBank/DDBJ whole genome shotgun (WGS) entry which is preliminary data.</text>
</comment>
<dbReference type="Pfam" id="PF05256">
    <property type="entry name" value="UPF0223"/>
    <property type="match status" value="1"/>
</dbReference>